<organism evidence="3 4">
    <name type="scientific">Conoideocrella luteorostrata</name>
    <dbReference type="NCBI Taxonomy" id="1105319"/>
    <lineage>
        <taxon>Eukaryota</taxon>
        <taxon>Fungi</taxon>
        <taxon>Dikarya</taxon>
        <taxon>Ascomycota</taxon>
        <taxon>Pezizomycotina</taxon>
        <taxon>Sordariomycetes</taxon>
        <taxon>Hypocreomycetidae</taxon>
        <taxon>Hypocreales</taxon>
        <taxon>Clavicipitaceae</taxon>
        <taxon>Conoideocrella</taxon>
    </lineage>
</organism>
<keyword evidence="2" id="KW-0436">Ligase</keyword>
<dbReference type="GO" id="GO:0006631">
    <property type="term" value="P:fatty acid metabolic process"/>
    <property type="evidence" value="ECO:0007669"/>
    <property type="project" value="TreeGrafter"/>
</dbReference>
<keyword evidence="4" id="KW-1185">Reference proteome</keyword>
<evidence type="ECO:0000313" key="3">
    <source>
        <dbReference type="EMBL" id="KAK2592329.1"/>
    </source>
</evidence>
<gene>
    <name evidence="3" type="ORF">QQS21_009987</name>
</gene>
<dbReference type="PANTHER" id="PTHR43201">
    <property type="entry name" value="ACYL-COA SYNTHETASE"/>
    <property type="match status" value="1"/>
</dbReference>
<dbReference type="Proteomes" id="UP001251528">
    <property type="component" value="Unassembled WGS sequence"/>
</dbReference>
<dbReference type="InterPro" id="IPR045851">
    <property type="entry name" value="AMP-bd_C_sf"/>
</dbReference>
<dbReference type="EMBL" id="JASWJB010000273">
    <property type="protein sequence ID" value="KAK2592329.1"/>
    <property type="molecule type" value="Genomic_DNA"/>
</dbReference>
<dbReference type="Gene3D" id="3.30.300.30">
    <property type="match status" value="1"/>
</dbReference>
<protein>
    <submittedName>
        <fullName evidence="3">Uncharacterized protein</fullName>
    </submittedName>
</protein>
<evidence type="ECO:0000256" key="1">
    <source>
        <dbReference type="ARBA" id="ARBA00006432"/>
    </source>
</evidence>
<name>A0AAJ0CG42_9HYPO</name>
<proteinExistence type="inferred from homology"/>
<evidence type="ECO:0000256" key="2">
    <source>
        <dbReference type="ARBA" id="ARBA00022598"/>
    </source>
</evidence>
<dbReference type="GO" id="GO:0031956">
    <property type="term" value="F:medium-chain fatty acid-CoA ligase activity"/>
    <property type="evidence" value="ECO:0007669"/>
    <property type="project" value="TreeGrafter"/>
</dbReference>
<dbReference type="AlphaFoldDB" id="A0AAJ0CG42"/>
<evidence type="ECO:0000313" key="4">
    <source>
        <dbReference type="Proteomes" id="UP001251528"/>
    </source>
</evidence>
<sequence>MALQAMLLTGIRYDGDLRGINLQHRLPRVRRGVQKVHRNAEATAEGITPDGWFRTGNQATIDAEGSLNLVGRVNDVINLNGTKIICTDMQSWLEQTLTAQVNRAIVFPSRAADERTEKVTIAYSPNMWPIHVEGTAQIHDQAVDASMAGTGHRSLIFLVGDASMLPQPTLGKISRASMTSLFGNDAYAKMTANHDKLLYDDRAKTSIFPLMKLRRASQR</sequence>
<dbReference type="PANTHER" id="PTHR43201:SF5">
    <property type="entry name" value="MEDIUM-CHAIN ACYL-COA LIGASE ACSF2, MITOCHONDRIAL"/>
    <property type="match status" value="1"/>
</dbReference>
<dbReference type="SUPFAM" id="SSF56801">
    <property type="entry name" value="Acetyl-CoA synthetase-like"/>
    <property type="match status" value="1"/>
</dbReference>
<comment type="similarity">
    <text evidence="1">Belongs to the ATP-dependent AMP-binding enzyme family.</text>
</comment>
<dbReference type="Gene3D" id="2.30.38.10">
    <property type="entry name" value="Luciferase, Domain 3"/>
    <property type="match status" value="1"/>
</dbReference>
<comment type="caution">
    <text evidence="3">The sequence shown here is derived from an EMBL/GenBank/DDBJ whole genome shotgun (WGS) entry which is preliminary data.</text>
</comment>
<reference evidence="3" key="1">
    <citation type="submission" date="2023-06" db="EMBL/GenBank/DDBJ databases">
        <title>Conoideocrella luteorostrata (Hypocreales: Clavicipitaceae), a potential biocontrol fungus for elongate hemlock scale in United States Christmas tree production areas.</title>
        <authorList>
            <person name="Barrett H."/>
            <person name="Lovett B."/>
            <person name="Macias A.M."/>
            <person name="Stajich J.E."/>
            <person name="Kasson M.T."/>
        </authorList>
    </citation>
    <scope>NUCLEOTIDE SEQUENCE</scope>
    <source>
        <strain evidence="3">ARSEF 14590</strain>
    </source>
</reference>
<accession>A0AAJ0CG42</accession>